<evidence type="ECO:0000313" key="9">
    <source>
        <dbReference type="Proteomes" id="UP000518752"/>
    </source>
</evidence>
<dbReference type="GO" id="GO:0015940">
    <property type="term" value="P:pantothenate biosynthetic process"/>
    <property type="evidence" value="ECO:0007669"/>
    <property type="project" value="InterPro"/>
</dbReference>
<dbReference type="EC" id="1.1.1.169" evidence="2"/>
<evidence type="ECO:0000259" key="7">
    <source>
        <dbReference type="Pfam" id="PF08546"/>
    </source>
</evidence>
<dbReference type="GO" id="GO:0005739">
    <property type="term" value="C:mitochondrion"/>
    <property type="evidence" value="ECO:0007669"/>
    <property type="project" value="TreeGrafter"/>
</dbReference>
<protein>
    <recommendedName>
        <fullName evidence="2">2-dehydropantoate 2-reductase</fullName>
        <ecNumber evidence="2">1.1.1.169</ecNumber>
    </recommendedName>
    <alternativeName>
        <fullName evidence="5">Ketopantoate reductase</fullName>
    </alternativeName>
</protein>
<dbReference type="Gene3D" id="1.10.1040.10">
    <property type="entry name" value="N-(1-d-carboxylethyl)-l-norvaline Dehydrogenase, domain 2"/>
    <property type="match status" value="1"/>
</dbReference>
<dbReference type="Pfam" id="PF02558">
    <property type="entry name" value="ApbA"/>
    <property type="match status" value="1"/>
</dbReference>
<dbReference type="InterPro" id="IPR013752">
    <property type="entry name" value="KPA_reductase"/>
</dbReference>
<sequence length="397" mass="44040">MRFHVVGLGAVGTLVAHHLRRSLPEPHSVSLIHKTVLRARQALWKNGVSYEESGIPIIARPFTHGTADVDIVSPTSTIPNTSSENRYIESLFVTLKAQQTLPAMRQLANRLSPNSTIVLLQNGMGVYDELMRDIFINPKQRPHFIIASNSHGTFSRGLLEVVHTGQGTIQYGIIPDVGGRDFEAGFHNTEEGQGLFSDITTSEEEDPFFSRYRSLRLTLASLQAMEALNTSWLPMSDMQIAIRRKLVVNAAVNPLTALIGCKNGEVFQSEASRALLRKICTEASDVFKAEMLMEAKEYIKTADIQSGQDVLLDRLPEALTRQSLEEECLRLAQATKHNISSMLADIRARKGSGTEIDYINGYLLKLGKAYNVYLPVNATLTRLVKMKSTSFGQDILL</sequence>
<dbReference type="InterPro" id="IPR003710">
    <property type="entry name" value="ApbA"/>
</dbReference>
<dbReference type="Gene3D" id="3.40.50.720">
    <property type="entry name" value="NAD(P)-binding Rossmann-like Domain"/>
    <property type="match status" value="1"/>
</dbReference>
<dbReference type="GO" id="GO:0050661">
    <property type="term" value="F:NADP binding"/>
    <property type="evidence" value="ECO:0007669"/>
    <property type="project" value="TreeGrafter"/>
</dbReference>
<feature type="domain" description="Ketopantoate reductase C-terminal" evidence="7">
    <location>
        <begin position="238"/>
        <end position="387"/>
    </location>
</feature>
<dbReference type="OrthoDB" id="73846at2759"/>
<dbReference type="GO" id="GO:0008677">
    <property type="term" value="F:2-dehydropantoate 2-reductase activity"/>
    <property type="evidence" value="ECO:0007669"/>
    <property type="project" value="UniProtKB-EC"/>
</dbReference>
<dbReference type="InterPro" id="IPR036291">
    <property type="entry name" value="NAD(P)-bd_dom_sf"/>
</dbReference>
<comment type="similarity">
    <text evidence="1">Belongs to the ketopantoate reductase family.</text>
</comment>
<dbReference type="Proteomes" id="UP000518752">
    <property type="component" value="Unassembled WGS sequence"/>
</dbReference>
<evidence type="ECO:0000259" key="6">
    <source>
        <dbReference type="Pfam" id="PF02558"/>
    </source>
</evidence>
<evidence type="ECO:0000313" key="8">
    <source>
        <dbReference type="EMBL" id="KAF5388523.1"/>
    </source>
</evidence>
<keyword evidence="4" id="KW-0560">Oxidoreductase</keyword>
<dbReference type="EMBL" id="JAACJN010000029">
    <property type="protein sequence ID" value="KAF5388523.1"/>
    <property type="molecule type" value="Genomic_DNA"/>
</dbReference>
<keyword evidence="9" id="KW-1185">Reference proteome</keyword>
<evidence type="ECO:0000256" key="2">
    <source>
        <dbReference type="ARBA" id="ARBA00013014"/>
    </source>
</evidence>
<dbReference type="SUPFAM" id="SSF51735">
    <property type="entry name" value="NAD(P)-binding Rossmann-fold domains"/>
    <property type="match status" value="1"/>
</dbReference>
<accession>A0A8H5MC48</accession>
<comment type="caution">
    <text evidence="8">The sequence shown here is derived from an EMBL/GenBank/DDBJ whole genome shotgun (WGS) entry which is preliminary data.</text>
</comment>
<dbReference type="NCBIfam" id="TIGR00745">
    <property type="entry name" value="apbA_panE"/>
    <property type="match status" value="1"/>
</dbReference>
<reference evidence="8 9" key="1">
    <citation type="journal article" date="2020" name="ISME J.">
        <title>Uncovering the hidden diversity of litter-decomposition mechanisms in mushroom-forming fungi.</title>
        <authorList>
            <person name="Floudas D."/>
            <person name="Bentzer J."/>
            <person name="Ahren D."/>
            <person name="Johansson T."/>
            <person name="Persson P."/>
            <person name="Tunlid A."/>
        </authorList>
    </citation>
    <scope>NUCLEOTIDE SEQUENCE [LARGE SCALE GENOMIC DNA]</scope>
    <source>
        <strain evidence="8 9">CBS 406.79</strain>
    </source>
</reference>
<evidence type="ECO:0000256" key="1">
    <source>
        <dbReference type="ARBA" id="ARBA00007870"/>
    </source>
</evidence>
<evidence type="ECO:0000256" key="4">
    <source>
        <dbReference type="ARBA" id="ARBA00023002"/>
    </source>
</evidence>
<dbReference type="InterPro" id="IPR050838">
    <property type="entry name" value="Ketopantoate_reductase"/>
</dbReference>
<dbReference type="InterPro" id="IPR013332">
    <property type="entry name" value="KPR_N"/>
</dbReference>
<dbReference type="SUPFAM" id="SSF48179">
    <property type="entry name" value="6-phosphogluconate dehydrogenase C-terminal domain-like"/>
    <property type="match status" value="1"/>
</dbReference>
<dbReference type="AlphaFoldDB" id="A0A8H5MC48"/>
<name>A0A8H5MC48_9AGAR</name>
<keyword evidence="3" id="KW-0521">NADP</keyword>
<dbReference type="InterPro" id="IPR013328">
    <property type="entry name" value="6PGD_dom2"/>
</dbReference>
<proteinExistence type="inferred from homology"/>
<feature type="domain" description="Ketopantoate reductase N-terminal" evidence="6">
    <location>
        <begin position="3"/>
        <end position="174"/>
    </location>
</feature>
<dbReference type="Pfam" id="PF08546">
    <property type="entry name" value="ApbA_C"/>
    <property type="match status" value="1"/>
</dbReference>
<dbReference type="PANTHER" id="PTHR43765:SF2">
    <property type="entry name" value="2-DEHYDROPANTOATE 2-REDUCTASE"/>
    <property type="match status" value="1"/>
</dbReference>
<dbReference type="InterPro" id="IPR008927">
    <property type="entry name" value="6-PGluconate_DH-like_C_sf"/>
</dbReference>
<organism evidence="8 9">
    <name type="scientific">Collybiopsis confluens</name>
    <dbReference type="NCBI Taxonomy" id="2823264"/>
    <lineage>
        <taxon>Eukaryota</taxon>
        <taxon>Fungi</taxon>
        <taxon>Dikarya</taxon>
        <taxon>Basidiomycota</taxon>
        <taxon>Agaricomycotina</taxon>
        <taxon>Agaricomycetes</taxon>
        <taxon>Agaricomycetidae</taxon>
        <taxon>Agaricales</taxon>
        <taxon>Marasmiineae</taxon>
        <taxon>Omphalotaceae</taxon>
        <taxon>Collybiopsis</taxon>
    </lineage>
</organism>
<evidence type="ECO:0000256" key="5">
    <source>
        <dbReference type="ARBA" id="ARBA00032024"/>
    </source>
</evidence>
<gene>
    <name evidence="8" type="ORF">D9757_004676</name>
</gene>
<dbReference type="PANTHER" id="PTHR43765">
    <property type="entry name" value="2-DEHYDROPANTOATE 2-REDUCTASE-RELATED"/>
    <property type="match status" value="1"/>
</dbReference>
<evidence type="ECO:0000256" key="3">
    <source>
        <dbReference type="ARBA" id="ARBA00022857"/>
    </source>
</evidence>